<feature type="transmembrane region" description="Helical" evidence="2">
    <location>
        <begin position="52"/>
        <end position="73"/>
    </location>
</feature>
<comment type="caution">
    <text evidence="3">The sequence shown here is derived from an EMBL/GenBank/DDBJ whole genome shotgun (WGS) entry which is preliminary data.</text>
</comment>
<gene>
    <name evidence="3" type="ORF">FE782_10355</name>
</gene>
<feature type="region of interest" description="Disordered" evidence="1">
    <location>
        <begin position="78"/>
        <end position="100"/>
    </location>
</feature>
<evidence type="ECO:0008006" key="5">
    <source>
        <dbReference type="Google" id="ProtNLM"/>
    </source>
</evidence>
<proteinExistence type="predicted"/>
<keyword evidence="2" id="KW-0472">Membrane</keyword>
<keyword evidence="4" id="KW-1185">Reference proteome</keyword>
<keyword evidence="2" id="KW-1133">Transmembrane helix</keyword>
<dbReference type="RefSeq" id="WP_138194021.1">
    <property type="nucleotide sequence ID" value="NZ_VCIW01000005.1"/>
</dbReference>
<keyword evidence="2" id="KW-0812">Transmembrane</keyword>
<accession>A0A5R9GKU1</accession>
<dbReference type="OrthoDB" id="2666391at2"/>
<protein>
    <recommendedName>
        <fullName evidence="5">DUF4367 domain-containing protein</fullName>
    </recommendedName>
</protein>
<sequence>MTDTDRKLRRQFREESDEMLFSNIEMSEDLKAKVRRTAAAEKPVRRTAFPKSWMLGAAALAAAVMLLIGYPMLQPPAAPTPGDQSAGSEPPANGGAVGSDLSQLITTPLSTVDEAATAFGAELHVPNDVPEGFTLSEIAAVGMEGEPARDVIFTYASGEKSLTFVASRLPAAFPADLFSKTTVGGADGFVFEQPGLTELFWSVDGIQYSVTGQITGEEALQVAESAQ</sequence>
<dbReference type="InterPro" id="IPR052944">
    <property type="entry name" value="Sporulation_related"/>
</dbReference>
<dbReference type="EMBL" id="VCIW01000005">
    <property type="protein sequence ID" value="TLS52365.1"/>
    <property type="molecule type" value="Genomic_DNA"/>
</dbReference>
<name>A0A5R9GKU1_9BACL</name>
<dbReference type="PANTHER" id="PTHR37507">
    <property type="entry name" value="SPORULATION PROTEIN YDCC"/>
    <property type="match status" value="1"/>
</dbReference>
<evidence type="ECO:0000313" key="4">
    <source>
        <dbReference type="Proteomes" id="UP000309676"/>
    </source>
</evidence>
<reference evidence="3 4" key="1">
    <citation type="submission" date="2019-05" db="EMBL/GenBank/DDBJ databases">
        <authorList>
            <person name="Narsing Rao M.P."/>
            <person name="Li W.J."/>
        </authorList>
    </citation>
    <scope>NUCLEOTIDE SEQUENCE [LARGE SCALE GENOMIC DNA]</scope>
    <source>
        <strain evidence="3 4">SYSU_K30003</strain>
    </source>
</reference>
<organism evidence="3 4">
    <name type="scientific">Paenibacillus antri</name>
    <dbReference type="NCBI Taxonomy" id="2582848"/>
    <lineage>
        <taxon>Bacteria</taxon>
        <taxon>Bacillati</taxon>
        <taxon>Bacillota</taxon>
        <taxon>Bacilli</taxon>
        <taxon>Bacillales</taxon>
        <taxon>Paenibacillaceae</taxon>
        <taxon>Paenibacillus</taxon>
    </lineage>
</organism>
<evidence type="ECO:0000256" key="2">
    <source>
        <dbReference type="SAM" id="Phobius"/>
    </source>
</evidence>
<dbReference type="PANTHER" id="PTHR37507:SF2">
    <property type="entry name" value="SPORULATION PROTEIN YDCC"/>
    <property type="match status" value="1"/>
</dbReference>
<evidence type="ECO:0000313" key="3">
    <source>
        <dbReference type="EMBL" id="TLS52365.1"/>
    </source>
</evidence>
<dbReference type="AlphaFoldDB" id="A0A5R9GKU1"/>
<evidence type="ECO:0000256" key="1">
    <source>
        <dbReference type="SAM" id="MobiDB-lite"/>
    </source>
</evidence>
<dbReference type="Proteomes" id="UP000309676">
    <property type="component" value="Unassembled WGS sequence"/>
</dbReference>